<keyword evidence="5 14" id="KW-0436">Ligase</keyword>
<evidence type="ECO:0000256" key="6">
    <source>
        <dbReference type="ARBA" id="ARBA00022618"/>
    </source>
</evidence>
<dbReference type="RefSeq" id="WP_156683890.1">
    <property type="nucleotide sequence ID" value="NZ_CABWIB010000001.1"/>
</dbReference>
<dbReference type="InterPro" id="IPR036615">
    <property type="entry name" value="Mur_ligase_C_dom_sf"/>
</dbReference>
<accession>A0A6I8MB03</accession>
<dbReference type="SUPFAM" id="SSF53244">
    <property type="entry name" value="MurD-like peptide ligases, peptide-binding domain"/>
    <property type="match status" value="1"/>
</dbReference>
<dbReference type="Proteomes" id="UP000419017">
    <property type="component" value="Unassembled WGS sequence"/>
</dbReference>
<comment type="similarity">
    <text evidence="14">Belongs to the MurCDEF family.</text>
</comment>
<dbReference type="EMBL" id="CABWIB010000001">
    <property type="protein sequence ID" value="VWL85936.1"/>
    <property type="molecule type" value="Genomic_DNA"/>
</dbReference>
<evidence type="ECO:0000259" key="15">
    <source>
        <dbReference type="Pfam" id="PF01225"/>
    </source>
</evidence>
<keyword evidence="4 14" id="KW-0963">Cytoplasm</keyword>
<keyword evidence="10 14" id="KW-0573">Peptidoglycan synthesis</keyword>
<dbReference type="InterPro" id="IPR013221">
    <property type="entry name" value="Mur_ligase_cen"/>
</dbReference>
<evidence type="ECO:0000256" key="2">
    <source>
        <dbReference type="ARBA" id="ARBA00004752"/>
    </source>
</evidence>
<evidence type="ECO:0000313" key="19">
    <source>
        <dbReference type="Proteomes" id="UP000419017"/>
    </source>
</evidence>
<organism evidence="18 19">
    <name type="scientific">Oceanivirga miroungae</name>
    <dbReference type="NCBI Taxonomy" id="1130046"/>
    <lineage>
        <taxon>Bacteria</taxon>
        <taxon>Fusobacteriati</taxon>
        <taxon>Fusobacteriota</taxon>
        <taxon>Fusobacteriia</taxon>
        <taxon>Fusobacteriales</taxon>
        <taxon>Leptotrichiaceae</taxon>
        <taxon>Oceanivirga</taxon>
    </lineage>
</organism>
<dbReference type="InterPro" id="IPR036565">
    <property type="entry name" value="Mur-like_cat_sf"/>
</dbReference>
<evidence type="ECO:0000256" key="8">
    <source>
        <dbReference type="ARBA" id="ARBA00022840"/>
    </source>
</evidence>
<dbReference type="SUPFAM" id="SSF51984">
    <property type="entry name" value="MurCD N-terminal domain"/>
    <property type="match status" value="1"/>
</dbReference>
<keyword evidence="9 14" id="KW-0133">Cell shape</keyword>
<dbReference type="Pfam" id="PF02875">
    <property type="entry name" value="Mur_ligase_C"/>
    <property type="match status" value="1"/>
</dbReference>
<evidence type="ECO:0000259" key="16">
    <source>
        <dbReference type="Pfam" id="PF02875"/>
    </source>
</evidence>
<dbReference type="SUPFAM" id="SSF53623">
    <property type="entry name" value="MurD-like peptide ligases, catalytic domain"/>
    <property type="match status" value="1"/>
</dbReference>
<evidence type="ECO:0000256" key="3">
    <source>
        <dbReference type="ARBA" id="ARBA00012211"/>
    </source>
</evidence>
<evidence type="ECO:0000256" key="7">
    <source>
        <dbReference type="ARBA" id="ARBA00022741"/>
    </source>
</evidence>
<dbReference type="GO" id="GO:0008763">
    <property type="term" value="F:UDP-N-acetylmuramate-L-alanine ligase activity"/>
    <property type="evidence" value="ECO:0007669"/>
    <property type="project" value="UniProtKB-UniRule"/>
</dbReference>
<evidence type="ECO:0000256" key="1">
    <source>
        <dbReference type="ARBA" id="ARBA00004496"/>
    </source>
</evidence>
<evidence type="ECO:0000259" key="17">
    <source>
        <dbReference type="Pfam" id="PF08245"/>
    </source>
</evidence>
<dbReference type="InterPro" id="IPR050061">
    <property type="entry name" value="MurCDEF_pg_biosynth"/>
</dbReference>
<keyword evidence="12 14" id="KW-0961">Cell wall biogenesis/degradation</keyword>
<evidence type="ECO:0000256" key="5">
    <source>
        <dbReference type="ARBA" id="ARBA00022598"/>
    </source>
</evidence>
<feature type="domain" description="Mur ligase central" evidence="17">
    <location>
        <begin position="111"/>
        <end position="286"/>
    </location>
</feature>
<keyword evidence="6 14" id="KW-0132">Cell division</keyword>
<dbReference type="GO" id="GO:0071555">
    <property type="term" value="P:cell wall organization"/>
    <property type="evidence" value="ECO:0007669"/>
    <property type="project" value="UniProtKB-KW"/>
</dbReference>
<proteinExistence type="inferred from homology"/>
<dbReference type="GO" id="GO:0005737">
    <property type="term" value="C:cytoplasm"/>
    <property type="evidence" value="ECO:0007669"/>
    <property type="project" value="UniProtKB-SubCell"/>
</dbReference>
<dbReference type="Gene3D" id="3.90.190.20">
    <property type="entry name" value="Mur ligase, C-terminal domain"/>
    <property type="match status" value="1"/>
</dbReference>
<keyword evidence="11 14" id="KW-0131">Cell cycle</keyword>
<comment type="catalytic activity">
    <reaction evidence="13 14">
        <text>UDP-N-acetyl-alpha-D-muramate + L-alanine + ATP = UDP-N-acetyl-alpha-D-muramoyl-L-alanine + ADP + phosphate + H(+)</text>
        <dbReference type="Rhea" id="RHEA:23372"/>
        <dbReference type="ChEBI" id="CHEBI:15378"/>
        <dbReference type="ChEBI" id="CHEBI:30616"/>
        <dbReference type="ChEBI" id="CHEBI:43474"/>
        <dbReference type="ChEBI" id="CHEBI:57972"/>
        <dbReference type="ChEBI" id="CHEBI:70757"/>
        <dbReference type="ChEBI" id="CHEBI:83898"/>
        <dbReference type="ChEBI" id="CHEBI:456216"/>
        <dbReference type="EC" id="6.3.2.8"/>
    </reaction>
</comment>
<evidence type="ECO:0000256" key="13">
    <source>
        <dbReference type="ARBA" id="ARBA00047833"/>
    </source>
</evidence>
<dbReference type="InterPro" id="IPR005758">
    <property type="entry name" value="UDP-N-AcMur_Ala_ligase_MurC"/>
</dbReference>
<gene>
    <name evidence="14" type="primary">murC</name>
    <name evidence="18" type="ORF">OMES3154_01223</name>
</gene>
<dbReference type="HAMAP" id="MF_00046">
    <property type="entry name" value="MurC"/>
    <property type="match status" value="1"/>
</dbReference>
<dbReference type="InterPro" id="IPR004101">
    <property type="entry name" value="Mur_ligase_C"/>
</dbReference>
<sequence length="453" mass="51018">MKNKKVYFSGINGIGMSGIAKILKLQGYDVSGSDLSYTNMTKSLEDIGIKVNISQVEENIKDFNPDIYVYSTAIKKNNKEYIYAINNVSDIRRRGKMLADIFNKFNCKIAVAGTHGKTTTSSMISTSLLKKDPYVVVGGIVPGINSNSRVGNSDLFIVEADESDNSFLELYPNYSVITNIESDHLEHHGNLENIKNSFIQFISQTDKKIILSSDCENIKSLDLSKYEDRIVRYSINKESDIYAKNIRVENGLTKYEVILNYKSIGEFMLKVPGLHNVSNSLAAIYIANELGVSIEDIKKSLLEFTGAKRRYQLIYDNDIKIIDDYAHHPTEINATIKAARSIEKGKIIAVFEPHRYTRTSFFMDEFAKALVEANEVILLPIYAASEENTENISSFDLKEKIKLLDNNKKVEVVLPDILIEKMCCESKKDEVYLFMGAGLISKLAYTISDKLKG</sequence>
<dbReference type="GO" id="GO:0005524">
    <property type="term" value="F:ATP binding"/>
    <property type="evidence" value="ECO:0007669"/>
    <property type="project" value="UniProtKB-UniRule"/>
</dbReference>
<evidence type="ECO:0000256" key="4">
    <source>
        <dbReference type="ARBA" id="ARBA00022490"/>
    </source>
</evidence>
<dbReference type="GO" id="GO:0008360">
    <property type="term" value="P:regulation of cell shape"/>
    <property type="evidence" value="ECO:0007669"/>
    <property type="project" value="UniProtKB-KW"/>
</dbReference>
<keyword evidence="7 14" id="KW-0547">Nucleotide-binding</keyword>
<dbReference type="Gene3D" id="3.40.1190.10">
    <property type="entry name" value="Mur-like, catalytic domain"/>
    <property type="match status" value="1"/>
</dbReference>
<dbReference type="Gene3D" id="3.40.50.720">
    <property type="entry name" value="NAD(P)-binding Rossmann-like Domain"/>
    <property type="match status" value="1"/>
</dbReference>
<dbReference type="Pfam" id="PF08245">
    <property type="entry name" value="Mur_ligase_M"/>
    <property type="match status" value="1"/>
</dbReference>
<comment type="function">
    <text evidence="14">Cell wall formation.</text>
</comment>
<reference evidence="18 19" key="1">
    <citation type="submission" date="2019-10" db="EMBL/GenBank/DDBJ databases">
        <authorList>
            <person name="Blom J."/>
        </authorList>
    </citation>
    <scope>NUCLEOTIDE SEQUENCE [LARGE SCALE GENOMIC DNA]</scope>
    <source>
        <strain evidence="18 19">ES3154-GLU</strain>
    </source>
</reference>
<dbReference type="GO" id="GO:0051301">
    <property type="term" value="P:cell division"/>
    <property type="evidence" value="ECO:0007669"/>
    <property type="project" value="UniProtKB-KW"/>
</dbReference>
<feature type="domain" description="Mur ligase N-terminal catalytic" evidence="15">
    <location>
        <begin position="6"/>
        <end position="105"/>
    </location>
</feature>
<evidence type="ECO:0000256" key="12">
    <source>
        <dbReference type="ARBA" id="ARBA00023316"/>
    </source>
</evidence>
<dbReference type="PANTHER" id="PTHR43445">
    <property type="entry name" value="UDP-N-ACETYLMURAMATE--L-ALANINE LIGASE-RELATED"/>
    <property type="match status" value="1"/>
</dbReference>
<evidence type="ECO:0000313" key="18">
    <source>
        <dbReference type="EMBL" id="VWL85936.1"/>
    </source>
</evidence>
<dbReference type="GO" id="GO:0009252">
    <property type="term" value="P:peptidoglycan biosynthetic process"/>
    <property type="evidence" value="ECO:0007669"/>
    <property type="project" value="UniProtKB-UniRule"/>
</dbReference>
<feature type="binding site" evidence="14">
    <location>
        <begin position="113"/>
        <end position="119"/>
    </location>
    <ligand>
        <name>ATP</name>
        <dbReference type="ChEBI" id="CHEBI:30616"/>
    </ligand>
</feature>
<dbReference type="Pfam" id="PF01225">
    <property type="entry name" value="Mur_ligase"/>
    <property type="match status" value="1"/>
</dbReference>
<name>A0A6I8MB03_9FUSO</name>
<evidence type="ECO:0000256" key="11">
    <source>
        <dbReference type="ARBA" id="ARBA00023306"/>
    </source>
</evidence>
<evidence type="ECO:0000256" key="9">
    <source>
        <dbReference type="ARBA" id="ARBA00022960"/>
    </source>
</evidence>
<dbReference type="InterPro" id="IPR000713">
    <property type="entry name" value="Mur_ligase_N"/>
</dbReference>
<dbReference type="EC" id="6.3.2.8" evidence="3 14"/>
<keyword evidence="19" id="KW-1185">Reference proteome</keyword>
<dbReference type="NCBIfam" id="TIGR01082">
    <property type="entry name" value="murC"/>
    <property type="match status" value="1"/>
</dbReference>
<keyword evidence="8 14" id="KW-0067">ATP-binding</keyword>
<comment type="subcellular location">
    <subcellularLocation>
        <location evidence="1 14">Cytoplasm</location>
    </subcellularLocation>
</comment>
<evidence type="ECO:0000256" key="14">
    <source>
        <dbReference type="HAMAP-Rule" id="MF_00046"/>
    </source>
</evidence>
<dbReference type="PANTHER" id="PTHR43445:SF3">
    <property type="entry name" value="UDP-N-ACETYLMURAMATE--L-ALANINE LIGASE"/>
    <property type="match status" value="1"/>
</dbReference>
<dbReference type="UniPathway" id="UPA00219"/>
<comment type="pathway">
    <text evidence="2 14">Cell wall biogenesis; peptidoglycan biosynthesis.</text>
</comment>
<dbReference type="AlphaFoldDB" id="A0A6I8MB03"/>
<evidence type="ECO:0000256" key="10">
    <source>
        <dbReference type="ARBA" id="ARBA00022984"/>
    </source>
</evidence>
<feature type="domain" description="Mur ligase C-terminal" evidence="16">
    <location>
        <begin position="309"/>
        <end position="438"/>
    </location>
</feature>
<protein>
    <recommendedName>
        <fullName evidence="3 14">UDP-N-acetylmuramate--L-alanine ligase</fullName>
        <ecNumber evidence="3 14">6.3.2.8</ecNumber>
    </recommendedName>
    <alternativeName>
        <fullName evidence="14">UDP-N-acetylmuramoyl-L-alanine synthetase</fullName>
    </alternativeName>
</protein>